<evidence type="ECO:0000256" key="9">
    <source>
        <dbReference type="ARBA" id="ARBA00023034"/>
    </source>
</evidence>
<dbReference type="InterPro" id="IPR001503">
    <property type="entry name" value="Glyco_trans_10"/>
</dbReference>
<feature type="compositionally biased region" description="Basic and acidic residues" evidence="13">
    <location>
        <begin position="57"/>
        <end position="68"/>
    </location>
</feature>
<reference evidence="16" key="2">
    <citation type="submission" date="2023-04" db="EMBL/GenBank/DDBJ databases">
        <authorList>
            <person name="Bu L."/>
            <person name="Lu L."/>
            <person name="Laidemitt M.R."/>
            <person name="Zhang S.M."/>
            <person name="Mutuku M."/>
            <person name="Mkoji G."/>
            <person name="Steinauer M."/>
            <person name="Loker E.S."/>
        </authorList>
    </citation>
    <scope>NUCLEOTIDE SEQUENCE</scope>
    <source>
        <strain evidence="16">KasaAsao</strain>
        <tissue evidence="16">Whole Snail</tissue>
    </source>
</reference>
<dbReference type="FunFam" id="3.40.50.11660:FF:000002">
    <property type="entry name" value="Alpha-(1,3)-fucosyltransferase"/>
    <property type="match status" value="1"/>
</dbReference>
<comment type="pathway">
    <text evidence="2">Protein modification; protein glycosylation.</text>
</comment>
<accession>A0AAD8EV48</accession>
<reference evidence="16" key="1">
    <citation type="journal article" date="2023" name="PLoS Negl. Trop. Dis.">
        <title>A genome sequence for Biomphalaria pfeifferi, the major vector snail for the human-infecting parasite Schistosoma mansoni.</title>
        <authorList>
            <person name="Bu L."/>
            <person name="Lu L."/>
            <person name="Laidemitt M.R."/>
            <person name="Zhang S.M."/>
            <person name="Mutuku M."/>
            <person name="Mkoji G."/>
            <person name="Steinauer M."/>
            <person name="Loker E.S."/>
        </authorList>
    </citation>
    <scope>NUCLEOTIDE SEQUENCE</scope>
    <source>
        <strain evidence="16">KasaAsao</strain>
    </source>
</reference>
<keyword evidence="5 12" id="KW-0808">Transferase</keyword>
<feature type="compositionally biased region" description="Basic and acidic residues" evidence="13">
    <location>
        <begin position="141"/>
        <end position="156"/>
    </location>
</feature>
<comment type="similarity">
    <text evidence="3 12">Belongs to the glycosyltransferase 10 family.</text>
</comment>
<dbReference type="InterPro" id="IPR038577">
    <property type="entry name" value="GT10-like_C_sf"/>
</dbReference>
<dbReference type="InterPro" id="IPR055270">
    <property type="entry name" value="Glyco_tran_10_C"/>
</dbReference>
<dbReference type="GO" id="GO:0000139">
    <property type="term" value="C:Golgi membrane"/>
    <property type="evidence" value="ECO:0007669"/>
    <property type="project" value="UniProtKB-SubCell"/>
</dbReference>
<evidence type="ECO:0000256" key="5">
    <source>
        <dbReference type="ARBA" id="ARBA00022679"/>
    </source>
</evidence>
<evidence type="ECO:0000313" key="16">
    <source>
        <dbReference type="EMBL" id="KAK0041507.1"/>
    </source>
</evidence>
<dbReference type="SUPFAM" id="SSF53756">
    <property type="entry name" value="UDP-Glycosyltransferase/glycogen phosphorylase"/>
    <property type="match status" value="1"/>
</dbReference>
<comment type="subcellular location">
    <subcellularLocation>
        <location evidence="1">Golgi apparatus membrane</location>
        <topology evidence="1">Single-pass type II membrane protein</topology>
    </subcellularLocation>
    <subcellularLocation>
        <location evidence="12">Golgi apparatus</location>
        <location evidence="12">Golgi stack membrane</location>
        <topology evidence="12">Single-pass type II membrane protein</topology>
    </subcellularLocation>
</comment>
<evidence type="ECO:0000259" key="14">
    <source>
        <dbReference type="Pfam" id="PF00852"/>
    </source>
</evidence>
<dbReference type="AlphaFoldDB" id="A0AAD8EV48"/>
<feature type="compositionally biased region" description="Acidic residues" evidence="13">
    <location>
        <begin position="174"/>
        <end position="185"/>
    </location>
</feature>
<feature type="compositionally biased region" description="Acidic residues" evidence="13">
    <location>
        <begin position="69"/>
        <end position="103"/>
    </location>
</feature>
<organism evidence="16 17">
    <name type="scientific">Biomphalaria pfeifferi</name>
    <name type="common">Bloodfluke planorb</name>
    <name type="synonym">Freshwater snail</name>
    <dbReference type="NCBI Taxonomy" id="112525"/>
    <lineage>
        <taxon>Eukaryota</taxon>
        <taxon>Metazoa</taxon>
        <taxon>Spiralia</taxon>
        <taxon>Lophotrochozoa</taxon>
        <taxon>Mollusca</taxon>
        <taxon>Gastropoda</taxon>
        <taxon>Heterobranchia</taxon>
        <taxon>Euthyneura</taxon>
        <taxon>Panpulmonata</taxon>
        <taxon>Hygrophila</taxon>
        <taxon>Lymnaeoidea</taxon>
        <taxon>Planorbidae</taxon>
        <taxon>Biomphalaria</taxon>
    </lineage>
</organism>
<evidence type="ECO:0000256" key="11">
    <source>
        <dbReference type="ARBA" id="ARBA00023180"/>
    </source>
</evidence>
<feature type="domain" description="Fucosyltransferase C-terminal" evidence="14">
    <location>
        <begin position="337"/>
        <end position="514"/>
    </location>
</feature>
<dbReference type="Pfam" id="PF17039">
    <property type="entry name" value="Glyco_tran_10_N"/>
    <property type="match status" value="1"/>
</dbReference>
<keyword evidence="10 12" id="KW-0472">Membrane</keyword>
<dbReference type="EMBL" id="JASAOG010000273">
    <property type="protein sequence ID" value="KAK0041507.1"/>
    <property type="molecule type" value="Genomic_DNA"/>
</dbReference>
<dbReference type="PANTHER" id="PTHR48438">
    <property type="entry name" value="ALPHA-(1,3)-FUCOSYLTRANSFERASE C-RELATED"/>
    <property type="match status" value="1"/>
</dbReference>
<sequence>MAINRPVAMSIPGKQLFLYLGVLCIFCLIIQEIYQTTQAYKRRLNHVATSLDATKELNQDRGDKTERLDTEDETEGQDTEDETEGQDTEDETEGQDTEDETEDQVTRDETEYQDTEDETEVQDTEDETEDQDTEDETEGQDTGHETEGQDTGHETEGYTNSGANLISGNKRENSDEEYEISAAGEYDDPYEVEKLRLLQSPYIYNEDVENERLKKSKSQTTVLSVFAAVEGISRQGFQMCVYDHCQFVDNITCADTVIFSASYIRGHRMPEYNRTSNQRWLMYTHDPAVKAYDLARDDVGSKFNLTLTYQLDASYPLVFGQLRRRKLPEKDYDKIYQGKTNHTAWFVSHCTTWSKRELYIERMRKLIPVDIYGGCSDRKCGVIHYRTSDNSLCLPMLSKQYKFYLAFENSFCKDYISEKFFKLFQEVDVIPVVRGGLDYKKYLPSGIFVDASDFKTPEDLAKYLLQLGSNQKEYVKMLKRKNRWFERYKAPFRCAVCEAIHTTKDSPTYINNLRDKFNGNPSYCWEPKDLN</sequence>
<keyword evidence="6 12" id="KW-0812">Transmembrane</keyword>
<protein>
    <recommendedName>
        <fullName evidence="12">Fucosyltransferase</fullName>
        <ecNumber evidence="12">2.4.1.-</ecNumber>
    </recommendedName>
</protein>
<feature type="transmembrane region" description="Helical" evidence="12">
    <location>
        <begin position="16"/>
        <end position="34"/>
    </location>
</feature>
<evidence type="ECO:0000256" key="4">
    <source>
        <dbReference type="ARBA" id="ARBA00022676"/>
    </source>
</evidence>
<evidence type="ECO:0000256" key="2">
    <source>
        <dbReference type="ARBA" id="ARBA00004922"/>
    </source>
</evidence>
<evidence type="ECO:0000256" key="3">
    <source>
        <dbReference type="ARBA" id="ARBA00008919"/>
    </source>
</evidence>
<dbReference type="EC" id="2.4.1.-" evidence="12"/>
<keyword evidence="7" id="KW-0735">Signal-anchor</keyword>
<evidence type="ECO:0000256" key="6">
    <source>
        <dbReference type="ARBA" id="ARBA00022692"/>
    </source>
</evidence>
<evidence type="ECO:0000256" key="7">
    <source>
        <dbReference type="ARBA" id="ARBA00022968"/>
    </source>
</evidence>
<feature type="compositionally biased region" description="Acidic residues" evidence="13">
    <location>
        <begin position="111"/>
        <end position="139"/>
    </location>
</feature>
<dbReference type="PANTHER" id="PTHR48438:SF1">
    <property type="entry name" value="ALPHA-(1,3)-FUCOSYLTRANSFERASE C-RELATED"/>
    <property type="match status" value="1"/>
</dbReference>
<keyword evidence="4 12" id="KW-0328">Glycosyltransferase</keyword>
<keyword evidence="8 12" id="KW-1133">Transmembrane helix</keyword>
<evidence type="ECO:0000259" key="15">
    <source>
        <dbReference type="Pfam" id="PF17039"/>
    </source>
</evidence>
<evidence type="ECO:0000256" key="13">
    <source>
        <dbReference type="SAM" id="MobiDB-lite"/>
    </source>
</evidence>
<keyword evidence="9 12" id="KW-0333">Golgi apparatus</keyword>
<evidence type="ECO:0000256" key="12">
    <source>
        <dbReference type="RuleBase" id="RU003832"/>
    </source>
</evidence>
<keyword evidence="17" id="KW-1185">Reference proteome</keyword>
<evidence type="ECO:0000256" key="1">
    <source>
        <dbReference type="ARBA" id="ARBA00004323"/>
    </source>
</evidence>
<dbReference type="GO" id="GO:0008417">
    <property type="term" value="F:fucosyltransferase activity"/>
    <property type="evidence" value="ECO:0007669"/>
    <property type="project" value="InterPro"/>
</dbReference>
<dbReference type="Proteomes" id="UP001233172">
    <property type="component" value="Unassembled WGS sequence"/>
</dbReference>
<comment type="caution">
    <text evidence="16">The sequence shown here is derived from an EMBL/GenBank/DDBJ whole genome shotgun (WGS) entry which is preliminary data.</text>
</comment>
<evidence type="ECO:0000256" key="8">
    <source>
        <dbReference type="ARBA" id="ARBA00022989"/>
    </source>
</evidence>
<name>A0AAD8EV48_BIOPF</name>
<gene>
    <name evidence="16" type="ORF">Bpfe_029070</name>
</gene>
<evidence type="ECO:0000313" key="17">
    <source>
        <dbReference type="Proteomes" id="UP001233172"/>
    </source>
</evidence>
<proteinExistence type="inferred from homology"/>
<feature type="compositionally biased region" description="Polar residues" evidence="13">
    <location>
        <begin position="157"/>
        <end position="167"/>
    </location>
</feature>
<keyword evidence="11" id="KW-0325">Glycoprotein</keyword>
<dbReference type="Gene3D" id="3.40.50.11660">
    <property type="entry name" value="Glycosyl transferase family 10, C-terminal domain"/>
    <property type="match status" value="1"/>
</dbReference>
<feature type="region of interest" description="Disordered" evidence="13">
    <location>
        <begin position="57"/>
        <end position="185"/>
    </location>
</feature>
<dbReference type="Pfam" id="PF00852">
    <property type="entry name" value="Glyco_transf_10"/>
    <property type="match status" value="1"/>
</dbReference>
<dbReference type="GO" id="GO:0032580">
    <property type="term" value="C:Golgi cisterna membrane"/>
    <property type="evidence" value="ECO:0007669"/>
    <property type="project" value="UniProtKB-SubCell"/>
</dbReference>
<feature type="domain" description="Fucosyltransferase N-terminal" evidence="15">
    <location>
        <begin position="236"/>
        <end position="315"/>
    </location>
</feature>
<evidence type="ECO:0000256" key="10">
    <source>
        <dbReference type="ARBA" id="ARBA00023136"/>
    </source>
</evidence>
<dbReference type="InterPro" id="IPR031481">
    <property type="entry name" value="Glyco_tran_10_N"/>
</dbReference>